<dbReference type="EMBL" id="JBHLUX010000003">
    <property type="protein sequence ID" value="MFC0469262.1"/>
    <property type="molecule type" value="Genomic_DNA"/>
</dbReference>
<keyword evidence="3 6" id="KW-0547">Nucleotide-binding</keyword>
<dbReference type="RefSeq" id="WP_335962718.1">
    <property type="nucleotide sequence ID" value="NZ_JAXBLX010000033.1"/>
</dbReference>
<keyword evidence="8" id="KW-1185">Reference proteome</keyword>
<dbReference type="NCBIfam" id="NF004630">
    <property type="entry name" value="PRK05974.1"/>
    <property type="match status" value="1"/>
</dbReference>
<keyword evidence="1 6" id="KW-0963">Cytoplasm</keyword>
<organism evidence="7 8">
    <name type="scientific">Halalkalibacter kiskunsagensis</name>
    <dbReference type="NCBI Taxonomy" id="1548599"/>
    <lineage>
        <taxon>Bacteria</taxon>
        <taxon>Bacillati</taxon>
        <taxon>Bacillota</taxon>
        <taxon>Bacilli</taxon>
        <taxon>Bacillales</taxon>
        <taxon>Bacillaceae</taxon>
        <taxon>Halalkalibacter</taxon>
    </lineage>
</organism>
<keyword evidence="2 6" id="KW-0436">Ligase</keyword>
<comment type="catalytic activity">
    <reaction evidence="6">
        <text>N(2)-formyl-N(1)-(5-phospho-beta-D-ribosyl)glycinamide + L-glutamine + ATP + H2O = 2-formamido-N(1)-(5-O-phospho-beta-D-ribosyl)acetamidine + L-glutamate + ADP + phosphate + H(+)</text>
        <dbReference type="Rhea" id="RHEA:17129"/>
        <dbReference type="ChEBI" id="CHEBI:15377"/>
        <dbReference type="ChEBI" id="CHEBI:15378"/>
        <dbReference type="ChEBI" id="CHEBI:29985"/>
        <dbReference type="ChEBI" id="CHEBI:30616"/>
        <dbReference type="ChEBI" id="CHEBI:43474"/>
        <dbReference type="ChEBI" id="CHEBI:58359"/>
        <dbReference type="ChEBI" id="CHEBI:147286"/>
        <dbReference type="ChEBI" id="CHEBI:147287"/>
        <dbReference type="ChEBI" id="CHEBI:456216"/>
        <dbReference type="EC" id="6.3.5.3"/>
    </reaction>
</comment>
<comment type="subunit">
    <text evidence="6">Part of the FGAM synthase complex composed of 1 PurL, 1 PurQ and 2 PurS subunits.</text>
</comment>
<evidence type="ECO:0000256" key="1">
    <source>
        <dbReference type="ARBA" id="ARBA00022490"/>
    </source>
</evidence>
<name>A0ABV6K8K7_9BACI</name>
<dbReference type="InterPro" id="IPR003850">
    <property type="entry name" value="PurS"/>
</dbReference>
<evidence type="ECO:0000256" key="3">
    <source>
        <dbReference type="ARBA" id="ARBA00022741"/>
    </source>
</evidence>
<gene>
    <name evidence="6 7" type="primary">purS</name>
    <name evidence="7" type="ORF">ACFFHM_01575</name>
</gene>
<dbReference type="EC" id="6.3.5.3" evidence="6"/>
<dbReference type="Gene3D" id="3.30.1280.10">
    <property type="entry name" value="Phosphoribosylformylglycinamidine synthase subunit PurS"/>
    <property type="match status" value="1"/>
</dbReference>
<dbReference type="NCBIfam" id="TIGR00302">
    <property type="entry name" value="phosphoribosylformylglycinamidine synthase subunit PurS"/>
    <property type="match status" value="1"/>
</dbReference>
<dbReference type="PANTHER" id="PTHR34696">
    <property type="entry name" value="PHOSPHORIBOSYLFORMYLGLYCINAMIDINE SYNTHASE SUBUNIT PURS"/>
    <property type="match status" value="1"/>
</dbReference>
<comment type="subcellular location">
    <subcellularLocation>
        <location evidence="6">Cytoplasm</location>
    </subcellularLocation>
</comment>
<proteinExistence type="inferred from homology"/>
<reference evidence="7 8" key="1">
    <citation type="submission" date="2024-09" db="EMBL/GenBank/DDBJ databases">
        <authorList>
            <person name="Sun Q."/>
            <person name="Mori K."/>
        </authorList>
    </citation>
    <scope>NUCLEOTIDE SEQUENCE [LARGE SCALE GENOMIC DNA]</scope>
    <source>
        <strain evidence="7 8">NCAIM B.02610</strain>
    </source>
</reference>
<accession>A0ABV6K8K7</accession>
<dbReference type="SUPFAM" id="SSF82697">
    <property type="entry name" value="PurS-like"/>
    <property type="match status" value="1"/>
</dbReference>
<evidence type="ECO:0000256" key="5">
    <source>
        <dbReference type="ARBA" id="ARBA00022840"/>
    </source>
</evidence>
<dbReference type="HAMAP" id="MF_01926">
    <property type="entry name" value="PurS"/>
    <property type="match status" value="1"/>
</dbReference>
<keyword evidence="5 6" id="KW-0067">ATP-binding</keyword>
<protein>
    <recommendedName>
        <fullName evidence="6">Phosphoribosylformylglycinamidine synthase subunit PurS</fullName>
        <shortName evidence="6">FGAM synthase</shortName>
        <ecNumber evidence="6">6.3.5.3</ecNumber>
    </recommendedName>
    <alternativeName>
        <fullName evidence="6">Formylglycinamide ribonucleotide amidotransferase subunit III</fullName>
        <shortName evidence="6">FGAR amidotransferase III</shortName>
        <shortName evidence="6">FGAR-AT III</shortName>
    </alternativeName>
    <alternativeName>
        <fullName evidence="6">Phosphoribosylformylglycinamidine synthase subunit III</fullName>
    </alternativeName>
</protein>
<evidence type="ECO:0000313" key="7">
    <source>
        <dbReference type="EMBL" id="MFC0469262.1"/>
    </source>
</evidence>
<evidence type="ECO:0000313" key="8">
    <source>
        <dbReference type="Proteomes" id="UP001589838"/>
    </source>
</evidence>
<sequence length="83" mass="9716">MYKVKVYITLRESVLDPQGGQVKRALHTMDYKEVEEVRIGKYMELTLKNTDDVEGRIDEMCSKLLANTVIEDYRYEIEEVVPS</sequence>
<comment type="pathway">
    <text evidence="6">Purine metabolism; IMP biosynthesis via de novo pathway; 5-amino-1-(5-phospho-D-ribosyl)imidazole from N(2)-formyl-N(1)-(5-phospho-D-ribosyl)glycinamide: step 1/2.</text>
</comment>
<keyword evidence="4 6" id="KW-0658">Purine biosynthesis</keyword>
<dbReference type="Proteomes" id="UP001589838">
    <property type="component" value="Unassembled WGS sequence"/>
</dbReference>
<comment type="caution">
    <text evidence="7">The sequence shown here is derived from an EMBL/GenBank/DDBJ whole genome shotgun (WGS) entry which is preliminary data.</text>
</comment>
<evidence type="ECO:0000256" key="6">
    <source>
        <dbReference type="HAMAP-Rule" id="MF_01926"/>
    </source>
</evidence>
<evidence type="ECO:0000256" key="4">
    <source>
        <dbReference type="ARBA" id="ARBA00022755"/>
    </source>
</evidence>
<dbReference type="Pfam" id="PF02700">
    <property type="entry name" value="PurS"/>
    <property type="match status" value="1"/>
</dbReference>
<dbReference type="PANTHER" id="PTHR34696:SF1">
    <property type="entry name" value="PHOSPHORIBOSYLFORMYLGLYCINAMIDINE SYNTHASE SUBUNIT PURS"/>
    <property type="match status" value="1"/>
</dbReference>
<comment type="function">
    <text evidence="6">Part of the phosphoribosylformylglycinamidine synthase complex involved in the purines biosynthetic pathway. Catalyzes the ATP-dependent conversion of formylglycinamide ribonucleotide (FGAR) and glutamine to yield formylglycinamidine ribonucleotide (FGAM) and glutamate. The FGAM synthase complex is composed of three subunits. PurQ produces an ammonia molecule by converting glutamine to glutamate. PurL transfers the ammonia molecule to FGAR to form FGAM in an ATP-dependent manner. PurS interacts with PurQ and PurL and is thought to assist in the transfer of the ammonia molecule from PurQ to PurL.</text>
</comment>
<dbReference type="GO" id="GO:0004642">
    <property type="term" value="F:phosphoribosylformylglycinamidine synthase activity"/>
    <property type="evidence" value="ECO:0007669"/>
    <property type="project" value="UniProtKB-EC"/>
</dbReference>
<dbReference type="InterPro" id="IPR036604">
    <property type="entry name" value="PurS-like_sf"/>
</dbReference>
<evidence type="ECO:0000256" key="2">
    <source>
        <dbReference type="ARBA" id="ARBA00022598"/>
    </source>
</evidence>
<comment type="similarity">
    <text evidence="6">Belongs to the PurS family.</text>
</comment>